<reference evidence="1" key="1">
    <citation type="submission" date="2023-06" db="EMBL/GenBank/DDBJ databases">
        <title>Genome-scale phylogeny and comparative genomics of the fungal order Sordariales.</title>
        <authorList>
            <consortium name="Lawrence Berkeley National Laboratory"/>
            <person name="Hensen N."/>
            <person name="Bonometti L."/>
            <person name="Westerberg I."/>
            <person name="Brannstrom I.O."/>
            <person name="Guillou S."/>
            <person name="Cros-Aarteil S."/>
            <person name="Calhoun S."/>
            <person name="Haridas S."/>
            <person name="Kuo A."/>
            <person name="Mondo S."/>
            <person name="Pangilinan J."/>
            <person name="Riley R."/>
            <person name="Labutti K."/>
            <person name="Andreopoulos B."/>
            <person name="Lipzen A."/>
            <person name="Chen C."/>
            <person name="Yanf M."/>
            <person name="Daum C."/>
            <person name="Ng V."/>
            <person name="Clum A."/>
            <person name="Steindorff A."/>
            <person name="Ohm R."/>
            <person name="Martin F."/>
            <person name="Silar P."/>
            <person name="Natvig D."/>
            <person name="Lalanne C."/>
            <person name="Gautier V."/>
            <person name="Ament-Velasquez S.L."/>
            <person name="Kruys A."/>
            <person name="Hutchinson M.I."/>
            <person name="Powell A.J."/>
            <person name="Barry K."/>
            <person name="Miller A.N."/>
            <person name="Grigoriev I.V."/>
            <person name="Debuchy R."/>
            <person name="Gladieux P."/>
            <person name="Thoren M.H."/>
            <person name="Johannesson H."/>
        </authorList>
    </citation>
    <scope>NUCLEOTIDE SEQUENCE</scope>
    <source>
        <strain evidence="1">CBS 606.72</strain>
    </source>
</reference>
<name>A0AA39U3J6_9PEZI</name>
<sequence length="311" mass="34029">MTNIMTTTKESTQPAQAPVPEAFHKTEAAYALDRSGYTASGRLFFQHYLFKDVTGSVINPQILADLRASAGAVDGDIELKVADIGTGNSAWAQDVARGAGVTGFKFDVQAFDISDEQYPPSHILPSNLKLNIADALVTPPEELHGTFDIVHVAQFACVRPLHEDPGAAIDHALALLKPGGWLQWDEWARDTNNQVGMTKLAPAPRCDWALGVSSKVLPEWLIESNLADHLTKHGFAEATWFKFEPRDDQLPACTMLWFLTGDELVRFGYEEPTRSLFLEALAGAFNETRDASIRAMFKTATSSVVGKKPVS</sequence>
<organism evidence="1 2">
    <name type="scientific">Immersiella caudata</name>
    <dbReference type="NCBI Taxonomy" id="314043"/>
    <lineage>
        <taxon>Eukaryota</taxon>
        <taxon>Fungi</taxon>
        <taxon>Dikarya</taxon>
        <taxon>Ascomycota</taxon>
        <taxon>Pezizomycotina</taxon>
        <taxon>Sordariomycetes</taxon>
        <taxon>Sordariomycetidae</taxon>
        <taxon>Sordariales</taxon>
        <taxon>Lasiosphaeriaceae</taxon>
        <taxon>Immersiella</taxon>
    </lineage>
</organism>
<proteinExistence type="predicted"/>
<dbReference type="InterPro" id="IPR029063">
    <property type="entry name" value="SAM-dependent_MTases_sf"/>
</dbReference>
<dbReference type="AlphaFoldDB" id="A0AA39U3J6"/>
<dbReference type="Pfam" id="PF13489">
    <property type="entry name" value="Methyltransf_23"/>
    <property type="match status" value="1"/>
</dbReference>
<protein>
    <recommendedName>
        <fullName evidence="3">Methyltransferase</fullName>
    </recommendedName>
</protein>
<dbReference type="EMBL" id="JAULSU010000007">
    <property type="protein sequence ID" value="KAK0611733.1"/>
    <property type="molecule type" value="Genomic_DNA"/>
</dbReference>
<evidence type="ECO:0000313" key="1">
    <source>
        <dbReference type="EMBL" id="KAK0611733.1"/>
    </source>
</evidence>
<dbReference type="Gene3D" id="3.40.50.150">
    <property type="entry name" value="Vaccinia Virus protein VP39"/>
    <property type="match status" value="1"/>
</dbReference>
<accession>A0AA39U3J6</accession>
<dbReference type="Proteomes" id="UP001175000">
    <property type="component" value="Unassembled WGS sequence"/>
</dbReference>
<evidence type="ECO:0008006" key="3">
    <source>
        <dbReference type="Google" id="ProtNLM"/>
    </source>
</evidence>
<comment type="caution">
    <text evidence="1">The sequence shown here is derived from an EMBL/GenBank/DDBJ whole genome shotgun (WGS) entry which is preliminary data.</text>
</comment>
<dbReference type="SUPFAM" id="SSF53335">
    <property type="entry name" value="S-adenosyl-L-methionine-dependent methyltransferases"/>
    <property type="match status" value="1"/>
</dbReference>
<dbReference type="CDD" id="cd02440">
    <property type="entry name" value="AdoMet_MTases"/>
    <property type="match status" value="1"/>
</dbReference>
<evidence type="ECO:0000313" key="2">
    <source>
        <dbReference type="Proteomes" id="UP001175000"/>
    </source>
</evidence>
<keyword evidence="2" id="KW-1185">Reference proteome</keyword>
<gene>
    <name evidence="1" type="ORF">B0T14DRAFT_558598</name>
</gene>